<organism evidence="1 2">
    <name type="scientific">Bifidobacterium adolescentis JCM 15918</name>
    <dbReference type="NCBI Taxonomy" id="1437612"/>
    <lineage>
        <taxon>Bacteria</taxon>
        <taxon>Bacillati</taxon>
        <taxon>Actinomycetota</taxon>
        <taxon>Actinomycetes</taxon>
        <taxon>Bifidobacteriales</taxon>
        <taxon>Bifidobacteriaceae</taxon>
        <taxon>Bifidobacterium</taxon>
    </lineage>
</organism>
<evidence type="ECO:0008006" key="3">
    <source>
        <dbReference type="Google" id="ProtNLM"/>
    </source>
</evidence>
<proteinExistence type="predicted"/>
<dbReference type="RefSeq" id="WP_143239808.1">
    <property type="nucleotide sequence ID" value="NZ_JDUX01000015.1"/>
</dbReference>
<sequence length="104" mass="11592">MTDEKTWDELSDYYAGHTPEIIREIQVPDRALTADDLDDIFAGRPLADQPRPKADILAKTYLTKEIETEARSVMKSEGIGMSALLRKALVSYLDSHSKRAGLAV</sequence>
<dbReference type="EMBL" id="JGZQ01000003">
    <property type="protein sequence ID" value="KFI98275.1"/>
    <property type="molecule type" value="Genomic_DNA"/>
</dbReference>
<reference evidence="1 2" key="1">
    <citation type="submission" date="2014-03" db="EMBL/GenBank/DDBJ databases">
        <title>Genomics of Bifidobacteria.</title>
        <authorList>
            <person name="Ventura M."/>
            <person name="Milani C."/>
            <person name="Lugli G.A."/>
        </authorList>
    </citation>
    <scope>NUCLEOTIDE SEQUENCE [LARGE SCALE GENOMIC DNA]</scope>
    <source>
        <strain evidence="2">JCM 15918</strain>
    </source>
</reference>
<dbReference type="Proteomes" id="UP000029091">
    <property type="component" value="Unassembled WGS sequence"/>
</dbReference>
<gene>
    <name evidence="1" type="ORF">BSTER_0857</name>
</gene>
<comment type="caution">
    <text evidence="1">The sequence shown here is derived from an EMBL/GenBank/DDBJ whole genome shotgun (WGS) entry which is preliminary data.</text>
</comment>
<dbReference type="AlphaFoldDB" id="A0A087DRX5"/>
<name>A0A087DRX5_BIFAD</name>
<evidence type="ECO:0000313" key="1">
    <source>
        <dbReference type="EMBL" id="KFI98275.1"/>
    </source>
</evidence>
<protein>
    <recommendedName>
        <fullName evidence="3">Ribbon-helix-helix protein CopG domain-containing protein</fullName>
    </recommendedName>
</protein>
<accession>A0A087DRX5</accession>
<evidence type="ECO:0000313" key="2">
    <source>
        <dbReference type="Proteomes" id="UP000029091"/>
    </source>
</evidence>